<keyword evidence="4" id="KW-1185">Reference proteome</keyword>
<proteinExistence type="predicted"/>
<evidence type="ECO:0000256" key="2">
    <source>
        <dbReference type="SAM" id="SignalP"/>
    </source>
</evidence>
<feature type="region of interest" description="Disordered" evidence="1">
    <location>
        <begin position="322"/>
        <end position="373"/>
    </location>
</feature>
<gene>
    <name evidence="3" type="ORF">RCC_08569</name>
</gene>
<feature type="chain" id="PRO_5013743359" description="Spore coat protein SP96" evidence="2">
    <location>
        <begin position="22"/>
        <end position="440"/>
    </location>
</feature>
<feature type="region of interest" description="Disordered" evidence="1">
    <location>
        <begin position="238"/>
        <end position="280"/>
    </location>
</feature>
<evidence type="ECO:0008006" key="5">
    <source>
        <dbReference type="Google" id="ProtNLM"/>
    </source>
</evidence>
<dbReference type="RefSeq" id="XP_023629587.1">
    <property type="nucleotide sequence ID" value="XM_023773819.1"/>
</dbReference>
<feature type="signal peptide" evidence="2">
    <location>
        <begin position="1"/>
        <end position="21"/>
    </location>
</feature>
<organism evidence="3 4">
    <name type="scientific">Ramularia collo-cygni</name>
    <dbReference type="NCBI Taxonomy" id="112498"/>
    <lineage>
        <taxon>Eukaryota</taxon>
        <taxon>Fungi</taxon>
        <taxon>Dikarya</taxon>
        <taxon>Ascomycota</taxon>
        <taxon>Pezizomycotina</taxon>
        <taxon>Dothideomycetes</taxon>
        <taxon>Dothideomycetidae</taxon>
        <taxon>Mycosphaerellales</taxon>
        <taxon>Mycosphaerellaceae</taxon>
        <taxon>Ramularia</taxon>
    </lineage>
</organism>
<accession>A0A2D3V4F7</accession>
<feature type="compositionally biased region" description="Low complexity" evidence="1">
    <location>
        <begin position="242"/>
        <end position="271"/>
    </location>
</feature>
<sequence length="440" mass="44261">MVFNMLTSISAILLLAGHATAHMIINEPVPFGKPTTSPLHPVKPGSPESDYPCQHKAGTPWDITTMNNMTVGVPSPLTFSGSATHAGGTCVLSITLDKEPTASSVFKTIKVFEGGCPSAPTGSGDPLAFEFTIPKGFPNGQATFAWLWYNKLGGTREVYMNCAPITISGGSDSKEAFDSLPNQYLINLPPSECQGVDSTDLIIPNPGKDVVKAAGAILKEATGPSCAAAAAAQTSGLSGYQTASPDSNSPPADSSASSTASEAQPTSAPASYGGGPSSMITIQTAAPSSMITMQTAAPAPSSPAVVSDSPLSIVPIPTISTAAPASSSPAGIPDSMGPPASYPTLTPSSGAGISGPGTTAGTGAAPIATGSTSSGSTCSTNGALVCNGASQFGLCNNGNVVWQAVAAGTTCSNGQIMKRSEFRHAHVRRHAQNGWFGWVA</sequence>
<dbReference type="PANTHER" id="PTHR36182:SF2">
    <property type="entry name" value="LYTIC POLYSACCHARIDE MONOOXYGENASE"/>
    <property type="match status" value="1"/>
</dbReference>
<keyword evidence="2" id="KW-0732">Signal</keyword>
<dbReference type="EMBL" id="FJUY01000014">
    <property type="protein sequence ID" value="CZT22863.1"/>
    <property type="molecule type" value="Genomic_DNA"/>
</dbReference>
<dbReference type="PANTHER" id="PTHR36182">
    <property type="entry name" value="PROTEIN, PUTATIVE (AFU_ORTHOLOGUE AFUA_6G10930)-RELATED"/>
    <property type="match status" value="1"/>
</dbReference>
<name>A0A2D3V4F7_9PEZI</name>
<evidence type="ECO:0000313" key="4">
    <source>
        <dbReference type="Proteomes" id="UP000225277"/>
    </source>
</evidence>
<evidence type="ECO:0000313" key="3">
    <source>
        <dbReference type="EMBL" id="CZT22863.1"/>
    </source>
</evidence>
<feature type="compositionally biased region" description="Low complexity" evidence="1">
    <location>
        <begin position="361"/>
        <end position="373"/>
    </location>
</feature>
<reference evidence="3 4" key="1">
    <citation type="submission" date="2016-03" db="EMBL/GenBank/DDBJ databases">
        <authorList>
            <person name="Ploux O."/>
        </authorList>
    </citation>
    <scope>NUCLEOTIDE SEQUENCE [LARGE SCALE GENOMIC DNA]</scope>
    <source>
        <strain evidence="3 4">URUG2</strain>
    </source>
</reference>
<dbReference type="Proteomes" id="UP000225277">
    <property type="component" value="Unassembled WGS sequence"/>
</dbReference>
<evidence type="ECO:0000256" key="1">
    <source>
        <dbReference type="SAM" id="MobiDB-lite"/>
    </source>
</evidence>
<dbReference type="GeneID" id="35603658"/>
<dbReference type="STRING" id="112498.A0A2D3V4F7"/>
<dbReference type="AlphaFoldDB" id="A0A2D3V4F7"/>
<dbReference type="Gene3D" id="2.70.50.70">
    <property type="match status" value="1"/>
</dbReference>
<dbReference type="OrthoDB" id="2342176at2759"/>
<protein>
    <recommendedName>
        <fullName evidence="5">Spore coat protein SP96</fullName>
    </recommendedName>
</protein>